<dbReference type="Proteomes" id="UP000239872">
    <property type="component" value="Unassembled WGS sequence"/>
</dbReference>
<dbReference type="Gene3D" id="2.40.128.110">
    <property type="entry name" value="Lipid/polyisoprenoid-binding, YceI-like"/>
    <property type="match status" value="1"/>
</dbReference>
<evidence type="ECO:0000259" key="2">
    <source>
        <dbReference type="SMART" id="SM00867"/>
    </source>
</evidence>
<dbReference type="OrthoDB" id="116832at2"/>
<dbReference type="Pfam" id="PF04264">
    <property type="entry name" value="YceI"/>
    <property type="match status" value="1"/>
</dbReference>
<dbReference type="PANTHER" id="PTHR34406:SF1">
    <property type="entry name" value="PROTEIN YCEI"/>
    <property type="match status" value="1"/>
</dbReference>
<feature type="domain" description="Lipid/polyisoprenoid-binding YceI-like" evidence="2">
    <location>
        <begin position="21"/>
        <end position="181"/>
    </location>
</feature>
<sequence>MKKIIIATLLLAIAGPSFAQKYMTRTAKVSFNATAPKSPEKIEAVNNEVATIIDAKTGDIVFQMPIKSFKFERELMQQHFNENYMESDKFPKSEFKGKIVNAADITFTKDGTYKATVTGTMTIHGVTQTVTVPGTITVKGNTITASAKFAVKLADYKITVASMVADKLAKEASITIDATLTQK</sequence>
<keyword evidence="1" id="KW-0732">Signal</keyword>
<accession>A0A2S7T2U3</accession>
<dbReference type="SUPFAM" id="SSF101874">
    <property type="entry name" value="YceI-like"/>
    <property type="match status" value="1"/>
</dbReference>
<feature type="signal peptide" evidence="1">
    <location>
        <begin position="1"/>
        <end position="19"/>
    </location>
</feature>
<dbReference type="InterPro" id="IPR036761">
    <property type="entry name" value="TTHA0802/YceI-like_sf"/>
</dbReference>
<dbReference type="RefSeq" id="WP_105037960.1">
    <property type="nucleotide sequence ID" value="NZ_PPSL01000001.1"/>
</dbReference>
<organism evidence="3 4">
    <name type="scientific">Flavipsychrobacter stenotrophus</name>
    <dbReference type="NCBI Taxonomy" id="2077091"/>
    <lineage>
        <taxon>Bacteria</taxon>
        <taxon>Pseudomonadati</taxon>
        <taxon>Bacteroidota</taxon>
        <taxon>Chitinophagia</taxon>
        <taxon>Chitinophagales</taxon>
        <taxon>Chitinophagaceae</taxon>
        <taxon>Flavipsychrobacter</taxon>
    </lineage>
</organism>
<dbReference type="InterPro" id="IPR007372">
    <property type="entry name" value="Lipid/polyisoprenoid-bd_YceI"/>
</dbReference>
<dbReference type="SMART" id="SM00867">
    <property type="entry name" value="YceI"/>
    <property type="match status" value="1"/>
</dbReference>
<keyword evidence="4" id="KW-1185">Reference proteome</keyword>
<comment type="caution">
    <text evidence="3">The sequence shown here is derived from an EMBL/GenBank/DDBJ whole genome shotgun (WGS) entry which is preliminary data.</text>
</comment>
<protein>
    <submittedName>
        <fullName evidence="3">YceI family protein</fullName>
    </submittedName>
</protein>
<dbReference type="EMBL" id="PPSL01000001">
    <property type="protein sequence ID" value="PQJ13076.1"/>
    <property type="molecule type" value="Genomic_DNA"/>
</dbReference>
<evidence type="ECO:0000256" key="1">
    <source>
        <dbReference type="SAM" id="SignalP"/>
    </source>
</evidence>
<evidence type="ECO:0000313" key="4">
    <source>
        <dbReference type="Proteomes" id="UP000239872"/>
    </source>
</evidence>
<proteinExistence type="predicted"/>
<reference evidence="3 4" key="1">
    <citation type="submission" date="2018-01" db="EMBL/GenBank/DDBJ databases">
        <title>A novel member of the phylum Bacteroidetes isolated from glacier ice.</title>
        <authorList>
            <person name="Liu Q."/>
            <person name="Xin Y.-H."/>
        </authorList>
    </citation>
    <scope>NUCLEOTIDE SEQUENCE [LARGE SCALE GENOMIC DNA]</scope>
    <source>
        <strain evidence="3 4">RB1R16</strain>
    </source>
</reference>
<evidence type="ECO:0000313" key="3">
    <source>
        <dbReference type="EMBL" id="PQJ13076.1"/>
    </source>
</evidence>
<gene>
    <name evidence="3" type="ORF">CJD36_004850</name>
</gene>
<dbReference type="PANTHER" id="PTHR34406">
    <property type="entry name" value="PROTEIN YCEI"/>
    <property type="match status" value="1"/>
</dbReference>
<name>A0A2S7T2U3_9BACT</name>
<dbReference type="AlphaFoldDB" id="A0A2S7T2U3"/>
<feature type="chain" id="PRO_5015634748" evidence="1">
    <location>
        <begin position="20"/>
        <end position="183"/>
    </location>
</feature>